<comment type="caution">
    <text evidence="3">The sequence shown here is derived from an EMBL/GenBank/DDBJ whole genome shotgun (WGS) entry which is preliminary data.</text>
</comment>
<dbReference type="Proteomes" id="UP000306575">
    <property type="component" value="Unassembled WGS sequence"/>
</dbReference>
<dbReference type="Gene3D" id="3.50.50.60">
    <property type="entry name" value="FAD/NAD(P)-binding domain"/>
    <property type="match status" value="1"/>
</dbReference>
<dbReference type="GO" id="GO:0016491">
    <property type="term" value="F:oxidoreductase activity"/>
    <property type="evidence" value="ECO:0007669"/>
    <property type="project" value="UniProtKB-KW"/>
</dbReference>
<name>A0A4U7N883_9RHOB</name>
<dbReference type="SUPFAM" id="SSF51905">
    <property type="entry name" value="FAD/NAD(P)-binding domain"/>
    <property type="match status" value="1"/>
</dbReference>
<gene>
    <name evidence="3" type="ORF">FAP39_02910</name>
</gene>
<feature type="domain" description="FAD dependent oxidoreductase" evidence="2">
    <location>
        <begin position="7"/>
        <end position="349"/>
    </location>
</feature>
<dbReference type="OrthoDB" id="6949587at2"/>
<keyword evidence="1" id="KW-0560">Oxidoreductase</keyword>
<reference evidence="3 4" key="1">
    <citation type="submission" date="2019-04" db="EMBL/GenBank/DDBJ databases">
        <title>Genome sequence of Pelagicola litoralis CL-ES2.</title>
        <authorList>
            <person name="Cao J."/>
        </authorList>
    </citation>
    <scope>NUCLEOTIDE SEQUENCE [LARGE SCALE GENOMIC DNA]</scope>
    <source>
        <strain evidence="3 4">CL-ES2</strain>
    </source>
</reference>
<dbReference type="InterPro" id="IPR036188">
    <property type="entry name" value="FAD/NAD-bd_sf"/>
</dbReference>
<evidence type="ECO:0000313" key="4">
    <source>
        <dbReference type="Proteomes" id="UP000306575"/>
    </source>
</evidence>
<evidence type="ECO:0000259" key="2">
    <source>
        <dbReference type="Pfam" id="PF01266"/>
    </source>
</evidence>
<proteinExistence type="predicted"/>
<sequence length="367" mass="39478">MEQGNTDTTIIGGGVVGLSVAFGLLKAGQSVTVLDGENADLRASQGNFGLTWLQGKGAHFAPYARWTKHAINLWPAFAQELQDMTGIDLAFQATGGYEFFTDNAEFDAFTADLAAQAKTLGDDFRYQTLTGDALRAALPGIGEQIVGATFCPHDGHVNPLRVLQALRVAVQRLGGVIIPNWKVHSISPHASGFKVHHATHAPRLTPHLILCAGLGSADLAPMLGFRTAIRPQKGELMITERIQDRLPFVSSTVRQVDEGGIQIGGTKADVGPDDRETTSKMKSLAQHAIAVWPTLKDVNVVRSWGALRVMTPDGYPVYARAPEMPAAQMITCHSGITLAPAHASTLVDWILNTQNAPDLKAFDDDRF</sequence>
<dbReference type="PANTHER" id="PTHR13847:SF289">
    <property type="entry name" value="GLYCINE OXIDASE"/>
    <property type="match status" value="1"/>
</dbReference>
<keyword evidence="4" id="KW-1185">Reference proteome</keyword>
<dbReference type="RefSeq" id="WP_138014877.1">
    <property type="nucleotide sequence ID" value="NZ_SULI01000002.1"/>
</dbReference>
<dbReference type="GO" id="GO:0005737">
    <property type="term" value="C:cytoplasm"/>
    <property type="evidence" value="ECO:0007669"/>
    <property type="project" value="TreeGrafter"/>
</dbReference>
<evidence type="ECO:0000256" key="1">
    <source>
        <dbReference type="ARBA" id="ARBA00023002"/>
    </source>
</evidence>
<organism evidence="3 4">
    <name type="scientific">Shimia litoralis</name>
    <dbReference type="NCBI Taxonomy" id="420403"/>
    <lineage>
        <taxon>Bacteria</taxon>
        <taxon>Pseudomonadati</taxon>
        <taxon>Pseudomonadota</taxon>
        <taxon>Alphaproteobacteria</taxon>
        <taxon>Rhodobacterales</taxon>
        <taxon>Roseobacteraceae</taxon>
    </lineage>
</organism>
<dbReference type="PANTHER" id="PTHR13847">
    <property type="entry name" value="SARCOSINE DEHYDROGENASE-RELATED"/>
    <property type="match status" value="1"/>
</dbReference>
<dbReference type="Gene3D" id="3.30.9.10">
    <property type="entry name" value="D-Amino Acid Oxidase, subunit A, domain 2"/>
    <property type="match status" value="1"/>
</dbReference>
<protein>
    <submittedName>
        <fullName evidence="3">FAD-binding oxidoreductase</fullName>
    </submittedName>
</protein>
<dbReference type="InterPro" id="IPR006076">
    <property type="entry name" value="FAD-dep_OxRdtase"/>
</dbReference>
<accession>A0A4U7N883</accession>
<dbReference type="SUPFAM" id="SSF54373">
    <property type="entry name" value="FAD-linked reductases, C-terminal domain"/>
    <property type="match status" value="1"/>
</dbReference>
<dbReference type="EMBL" id="SULI01000002">
    <property type="protein sequence ID" value="TKZ22165.1"/>
    <property type="molecule type" value="Genomic_DNA"/>
</dbReference>
<dbReference type="AlphaFoldDB" id="A0A4U7N883"/>
<evidence type="ECO:0000313" key="3">
    <source>
        <dbReference type="EMBL" id="TKZ22165.1"/>
    </source>
</evidence>
<dbReference type="Pfam" id="PF01266">
    <property type="entry name" value="DAO"/>
    <property type="match status" value="1"/>
</dbReference>